<dbReference type="PROSITE" id="PS50033">
    <property type="entry name" value="UBX"/>
    <property type="match status" value="1"/>
</dbReference>
<dbReference type="EMBL" id="CAAE01014547">
    <property type="protein sequence ID" value="CAF98156.1"/>
    <property type="molecule type" value="Genomic_DNA"/>
</dbReference>
<evidence type="ECO:0000313" key="3">
    <source>
        <dbReference type="EMBL" id="CAF98156.1"/>
    </source>
</evidence>
<feature type="region of interest" description="Disordered" evidence="1">
    <location>
        <begin position="61"/>
        <end position="94"/>
    </location>
</feature>
<evidence type="ECO:0000256" key="1">
    <source>
        <dbReference type="SAM" id="MobiDB-lite"/>
    </source>
</evidence>
<dbReference type="KEGG" id="tng:GSTEN00015753G001"/>
<reference evidence="3" key="1">
    <citation type="journal article" date="2004" name="Nature">
        <title>Genome duplication in the teleost fish Tetraodon nigroviridis reveals the early vertebrate proto-karyotype.</title>
        <authorList>
            <person name="Jaillon O."/>
            <person name="Aury J.-M."/>
            <person name="Brunet F."/>
            <person name="Petit J.-L."/>
            <person name="Stange-Thomann N."/>
            <person name="Mauceli E."/>
            <person name="Bouneau L."/>
            <person name="Fischer C."/>
            <person name="Ozouf-Costaz C."/>
            <person name="Bernot A."/>
            <person name="Nicaud S."/>
            <person name="Jaffe D."/>
            <person name="Fisher S."/>
            <person name="Lutfalla G."/>
            <person name="Dossat C."/>
            <person name="Segurens B."/>
            <person name="Dasilva C."/>
            <person name="Salanoubat M."/>
            <person name="Levy M."/>
            <person name="Boudet N."/>
            <person name="Castellano S."/>
            <person name="Anthouard V."/>
            <person name="Jubin C."/>
            <person name="Castelli V."/>
            <person name="Katinka M."/>
            <person name="Vacherie B."/>
            <person name="Biemont C."/>
            <person name="Skalli Z."/>
            <person name="Cattolico L."/>
            <person name="Poulain J."/>
            <person name="De Berardinis V."/>
            <person name="Cruaud C."/>
            <person name="Duprat S."/>
            <person name="Brottier P."/>
            <person name="Coutanceau J.-P."/>
            <person name="Gouzy J."/>
            <person name="Parra G."/>
            <person name="Lardier G."/>
            <person name="Chapple C."/>
            <person name="McKernan K.J."/>
            <person name="McEwan P."/>
            <person name="Bosak S."/>
            <person name="Kellis M."/>
            <person name="Volff J.-N."/>
            <person name="Guigo R."/>
            <person name="Zody M.C."/>
            <person name="Mesirov J."/>
            <person name="Lindblad-Toh K."/>
            <person name="Birren B."/>
            <person name="Nusbaum C."/>
            <person name="Kahn D."/>
            <person name="Robinson-Rechavi M."/>
            <person name="Laudet V."/>
            <person name="Schachter V."/>
            <person name="Quetier F."/>
            <person name="Saurin W."/>
            <person name="Scarpelli C."/>
            <person name="Wincker P."/>
            <person name="Lander E.S."/>
            <person name="Weissenbach J."/>
            <person name="Roest Crollius H."/>
        </authorList>
    </citation>
    <scope>NUCLEOTIDE SEQUENCE [LARGE SCALE GENOMIC DNA]</scope>
</reference>
<dbReference type="InterPro" id="IPR001012">
    <property type="entry name" value="UBX_dom"/>
</dbReference>
<feature type="domain" description="UBX" evidence="2">
    <location>
        <begin position="411"/>
        <end position="442"/>
    </location>
</feature>
<reference evidence="3" key="2">
    <citation type="submission" date="2004-02" db="EMBL/GenBank/DDBJ databases">
        <authorList>
            <consortium name="Genoscope"/>
            <consortium name="Whitehead Institute Centre for Genome Research"/>
        </authorList>
    </citation>
    <scope>NUCLEOTIDE SEQUENCE</scope>
</reference>
<proteinExistence type="predicted"/>
<evidence type="ECO:0000259" key="2">
    <source>
        <dbReference type="PROSITE" id="PS50033"/>
    </source>
</evidence>
<feature type="region of interest" description="Disordered" evidence="1">
    <location>
        <begin position="1"/>
        <end position="35"/>
    </location>
</feature>
<organism evidence="3">
    <name type="scientific">Tetraodon nigroviridis</name>
    <name type="common">Spotted green pufferfish</name>
    <name type="synonym">Chelonodon nigroviridis</name>
    <dbReference type="NCBI Taxonomy" id="99883"/>
    <lineage>
        <taxon>Eukaryota</taxon>
        <taxon>Metazoa</taxon>
        <taxon>Chordata</taxon>
        <taxon>Craniata</taxon>
        <taxon>Vertebrata</taxon>
        <taxon>Euteleostomi</taxon>
        <taxon>Actinopterygii</taxon>
        <taxon>Neopterygii</taxon>
        <taxon>Teleostei</taxon>
        <taxon>Neoteleostei</taxon>
        <taxon>Acanthomorphata</taxon>
        <taxon>Eupercaria</taxon>
        <taxon>Tetraodontiformes</taxon>
        <taxon>Tetradontoidea</taxon>
        <taxon>Tetraodontidae</taxon>
        <taxon>Tetraodon</taxon>
    </lineage>
</organism>
<comment type="caution">
    <text evidence="3">The sequence shown here is derived from an EMBL/GenBank/DDBJ whole genome shotgun (WGS) entry which is preliminary data.</text>
</comment>
<accession>Q4SMH6</accession>
<sequence>MKSRNERQEARKETAGLSELTPFPRHISPGGQVEMTLQPVTPFRYSSRWDNVQSGLLREAAGEAGGDGSKPAARSSLGSRTSAGLESPWQPGAFRTGSVSQLEAVTIRTFGCSHGGSRQGRLGYRLDPLEMRPDAHPFAVNRRSSPDGQLCRWLSLGGEMAFRVPRPQVRLFGKERLDVPLPPPPTLPPDPEFEDMSEIQYEDQIPLAPDQSVNDIFLQQQMAMSPQHHMIMRHPSAISSPVPSPSISTEAQPVPRSIHGTIVIDPRKPKSPTLNAALQNPYLKSASYTLPDGTIIIDPRKPASPNLSTALKNSALRDASLTLPEGITDPNTPISPNLVQALMNDSIRSASYQLPDGSLVIPGQKPSSPNLAAALRQNQKMRSSGVFQLPKSSGLTGAPKPSTPKITSALKNEELKSVQFRLPDGSLLARRFHNPSLADAIQNQNLRYASYRVPMGLQGEDNCYAVVPPYGPRSGHWARNAPGGEAAGDDVWSAERVLPHGTVQNLSKWSMYKEDGVLEGYTPTYRAVDGQKEDAEWTPDRENVPGKSWYDKV</sequence>
<dbReference type="OrthoDB" id="8962837at2759"/>
<feature type="compositionally biased region" description="Basic and acidic residues" evidence="1">
    <location>
        <begin position="1"/>
        <end position="14"/>
    </location>
</feature>
<name>Q4SMH6_TETNG</name>
<dbReference type="AlphaFoldDB" id="Q4SMH6"/>
<feature type="region of interest" description="Disordered" evidence="1">
    <location>
        <begin position="531"/>
        <end position="553"/>
    </location>
</feature>
<gene>
    <name evidence="3" type="ORF">GSTENG00015753001</name>
</gene>
<protein>
    <submittedName>
        <fullName evidence="3">(spotted green pufferfish) hypothetical protein</fullName>
    </submittedName>
</protein>